<dbReference type="InterPro" id="IPR017850">
    <property type="entry name" value="Alkaline_phosphatase_core_sf"/>
</dbReference>
<sequence>QRGFNRFYGFMQGETDQFYPELTYDNHPIDPPYGPEEGYHVTEDLVNKSIQFIRDQKSIRPDQPFFLYLATGATHAPHQAPKEYIEKYRGKFDDGWDIVREEKYKKQLEMGIIPPNTQLAPRNPGVEPWEDLSDNMKRFGLRLQEAFAGFLDHTDHQIGRLISFLEDLDELDNTLLILLSDNGASMEGGHTGVMDEFKYFNLVPEDVDAIQNRLDDIGGPRSHTNIPWGWAQVGNTPLKWYKSHIFGGGVRDPLIIHWPEHIKDKGSFRNQFHYITDIAPTILDILKIEPISIYRGYNQIPISGTSMAYTFNNPNEKSQKIIQHFEMFGHRGIWVDGWKAVTVHRQGQPYNDEEWELYNLREDFSEYHNLAMKYPEKLRKLIDLWWVEAGKHGVLPLDDRRGELFGVNFDPGSPHSKREYVYYPPIAHLPSEVSPAVGNRSWIMTADIERSDKDEGVIVAMGTQNCGFCWYIKDNISVFDYNIFTDHHIVRSETVVPTNQCSIGVNFLREGRKGTISLIIDEKECGSIQVPYVMRMISSTGFDVGRNSLSPISDDYKAPFEFTGNIKRIKIKLLRYRKPSDIRGDAKDKFRAEMAKQ</sequence>
<gene>
    <name evidence="3" type="ORF">LCGC14_1197800</name>
</gene>
<evidence type="ECO:0000259" key="2">
    <source>
        <dbReference type="Pfam" id="PF00884"/>
    </source>
</evidence>
<proteinExistence type="inferred from homology"/>
<organism evidence="3">
    <name type="scientific">marine sediment metagenome</name>
    <dbReference type="NCBI Taxonomy" id="412755"/>
    <lineage>
        <taxon>unclassified sequences</taxon>
        <taxon>metagenomes</taxon>
        <taxon>ecological metagenomes</taxon>
    </lineage>
</organism>
<dbReference type="InterPro" id="IPR050738">
    <property type="entry name" value="Sulfatase"/>
</dbReference>
<dbReference type="PANTHER" id="PTHR42693:SF43">
    <property type="entry name" value="BLL2667 PROTEIN"/>
    <property type="match status" value="1"/>
</dbReference>
<dbReference type="Pfam" id="PF00884">
    <property type="entry name" value="Sulfatase"/>
    <property type="match status" value="1"/>
</dbReference>
<dbReference type="InterPro" id="IPR000917">
    <property type="entry name" value="Sulfatase_N"/>
</dbReference>
<evidence type="ECO:0000313" key="3">
    <source>
        <dbReference type="EMBL" id="KKM94488.1"/>
    </source>
</evidence>
<comment type="similarity">
    <text evidence="1">Belongs to the sulfatase family.</text>
</comment>
<feature type="non-terminal residue" evidence="3">
    <location>
        <position position="1"/>
    </location>
</feature>
<dbReference type="EMBL" id="LAZR01006133">
    <property type="protein sequence ID" value="KKM94488.1"/>
    <property type="molecule type" value="Genomic_DNA"/>
</dbReference>
<dbReference type="SUPFAM" id="SSF53649">
    <property type="entry name" value="Alkaline phosphatase-like"/>
    <property type="match status" value="1"/>
</dbReference>
<dbReference type="Gene3D" id="3.30.1120.10">
    <property type="match status" value="1"/>
</dbReference>
<dbReference type="AlphaFoldDB" id="A0A0F9LM93"/>
<accession>A0A0F9LM93</accession>
<name>A0A0F9LM93_9ZZZZ</name>
<comment type="caution">
    <text evidence="3">The sequence shown here is derived from an EMBL/GenBank/DDBJ whole genome shotgun (WGS) entry which is preliminary data.</text>
</comment>
<feature type="domain" description="Sulfatase N-terminal" evidence="2">
    <location>
        <begin position="2"/>
        <end position="287"/>
    </location>
</feature>
<dbReference type="Gene3D" id="3.40.720.10">
    <property type="entry name" value="Alkaline Phosphatase, subunit A"/>
    <property type="match status" value="1"/>
</dbReference>
<dbReference type="PANTHER" id="PTHR42693">
    <property type="entry name" value="ARYLSULFATASE FAMILY MEMBER"/>
    <property type="match status" value="1"/>
</dbReference>
<reference evidence="3" key="1">
    <citation type="journal article" date="2015" name="Nature">
        <title>Complex archaea that bridge the gap between prokaryotes and eukaryotes.</title>
        <authorList>
            <person name="Spang A."/>
            <person name="Saw J.H."/>
            <person name="Jorgensen S.L."/>
            <person name="Zaremba-Niedzwiedzka K."/>
            <person name="Martijn J."/>
            <person name="Lind A.E."/>
            <person name="van Eijk R."/>
            <person name="Schleper C."/>
            <person name="Guy L."/>
            <person name="Ettema T.J."/>
        </authorList>
    </citation>
    <scope>NUCLEOTIDE SEQUENCE</scope>
</reference>
<evidence type="ECO:0000256" key="1">
    <source>
        <dbReference type="ARBA" id="ARBA00008779"/>
    </source>
</evidence>
<protein>
    <recommendedName>
        <fullName evidence="2">Sulfatase N-terminal domain-containing protein</fullName>
    </recommendedName>
</protein>